<feature type="transmembrane region" description="Helical" evidence="5">
    <location>
        <begin position="97"/>
        <end position="119"/>
    </location>
</feature>
<reference evidence="6 7" key="1">
    <citation type="submission" date="2024-03" db="EMBL/GenBank/DDBJ databases">
        <title>Human intestinal bacterial collection.</title>
        <authorList>
            <person name="Pauvert C."/>
            <person name="Hitch T.C.A."/>
            <person name="Clavel T."/>
        </authorList>
    </citation>
    <scope>NUCLEOTIDE SEQUENCE [LARGE SCALE GENOMIC DNA]</scope>
    <source>
        <strain evidence="6 7">CLA-AA-H95</strain>
    </source>
</reference>
<keyword evidence="3 5" id="KW-1133">Transmembrane helix</keyword>
<organism evidence="6 7">
    <name type="scientific">Blautia intestinihominis</name>
    <dbReference type="NCBI Taxonomy" id="3133152"/>
    <lineage>
        <taxon>Bacteria</taxon>
        <taxon>Bacillati</taxon>
        <taxon>Bacillota</taxon>
        <taxon>Clostridia</taxon>
        <taxon>Lachnospirales</taxon>
        <taxon>Lachnospiraceae</taxon>
        <taxon>Blautia</taxon>
    </lineage>
</organism>
<dbReference type="PANTHER" id="PTHR10361">
    <property type="entry name" value="SODIUM-BILE ACID COTRANSPORTER"/>
    <property type="match status" value="1"/>
</dbReference>
<dbReference type="InterPro" id="IPR038770">
    <property type="entry name" value="Na+/solute_symporter_sf"/>
</dbReference>
<feature type="transmembrane region" description="Helical" evidence="5">
    <location>
        <begin position="126"/>
        <end position="150"/>
    </location>
</feature>
<dbReference type="PANTHER" id="PTHR10361:SF28">
    <property type="entry name" value="P3 PROTEIN-RELATED"/>
    <property type="match status" value="1"/>
</dbReference>
<dbReference type="Proteomes" id="UP001446032">
    <property type="component" value="Unassembled WGS sequence"/>
</dbReference>
<dbReference type="EMBL" id="JBBMEI010000001">
    <property type="protein sequence ID" value="MEQ2356861.1"/>
    <property type="molecule type" value="Genomic_DNA"/>
</dbReference>
<comment type="subcellular location">
    <subcellularLocation>
        <location evidence="1">Membrane</location>
        <topology evidence="1">Multi-pass membrane protein</topology>
    </subcellularLocation>
</comment>
<sequence length="310" mass="33921">MLDRFNKFIEKWMAFVTPLCLLVGVCFPDVAKHGLPYVTYVFAFMTFTGALKSRFRDVANVIRNPGSLITIMLMLHIAIPAAAYGMGHLLFPNNMNLITGMVLEFSIPTAVASMMWVSIFDGNSSLSLSLVVIDTVLAPFIIPFTLHFLIGSNVSIDVGGMMKELLYMVALPAVAAMCLNQLSHGKVMETWPKKLAPFSKMALMFVVTSNSSKVAPYIRQMNLQRVAVAVAILVLAAGGYFLGWLIAKLTHQDQKTTISMVYGTGMRNISTGAVLAVAYFPSEVVYPVMIGTLFQQILAAISGKMLTKNK</sequence>
<evidence type="ECO:0000256" key="3">
    <source>
        <dbReference type="ARBA" id="ARBA00022989"/>
    </source>
</evidence>
<feature type="transmembrane region" description="Helical" evidence="5">
    <location>
        <begin position="37"/>
        <end position="55"/>
    </location>
</feature>
<dbReference type="InterPro" id="IPR004710">
    <property type="entry name" value="Bilac:Na_transpt"/>
</dbReference>
<accession>A0ABV1AGI9</accession>
<evidence type="ECO:0000256" key="2">
    <source>
        <dbReference type="ARBA" id="ARBA00022692"/>
    </source>
</evidence>
<gene>
    <name evidence="6" type="ORF">WMO75_00655</name>
</gene>
<dbReference type="Gene3D" id="1.20.1530.20">
    <property type="match status" value="1"/>
</dbReference>
<evidence type="ECO:0000256" key="1">
    <source>
        <dbReference type="ARBA" id="ARBA00004141"/>
    </source>
</evidence>
<name>A0ABV1AGI9_9FIRM</name>
<protein>
    <submittedName>
        <fullName evidence="6">Bile acid:sodium symporter family protein</fullName>
    </submittedName>
</protein>
<dbReference type="Pfam" id="PF01758">
    <property type="entry name" value="SBF"/>
    <property type="match status" value="1"/>
</dbReference>
<evidence type="ECO:0000256" key="4">
    <source>
        <dbReference type="ARBA" id="ARBA00023136"/>
    </source>
</evidence>
<keyword evidence="7" id="KW-1185">Reference proteome</keyword>
<feature type="transmembrane region" description="Helical" evidence="5">
    <location>
        <begin position="226"/>
        <end position="247"/>
    </location>
</feature>
<feature type="transmembrane region" description="Helical" evidence="5">
    <location>
        <begin position="165"/>
        <end position="183"/>
    </location>
</feature>
<keyword evidence="4 5" id="KW-0472">Membrane</keyword>
<keyword evidence="2 5" id="KW-0812">Transmembrane</keyword>
<evidence type="ECO:0000256" key="5">
    <source>
        <dbReference type="SAM" id="Phobius"/>
    </source>
</evidence>
<comment type="caution">
    <text evidence="6">The sequence shown here is derived from an EMBL/GenBank/DDBJ whole genome shotgun (WGS) entry which is preliminary data.</text>
</comment>
<proteinExistence type="predicted"/>
<evidence type="ECO:0000313" key="6">
    <source>
        <dbReference type="EMBL" id="MEQ2356861.1"/>
    </source>
</evidence>
<feature type="transmembrane region" description="Helical" evidence="5">
    <location>
        <begin position="67"/>
        <end position="91"/>
    </location>
</feature>
<dbReference type="RefSeq" id="WP_118698966.1">
    <property type="nucleotide sequence ID" value="NZ_JBBMEI010000001.1"/>
</dbReference>
<evidence type="ECO:0000313" key="7">
    <source>
        <dbReference type="Proteomes" id="UP001446032"/>
    </source>
</evidence>
<feature type="transmembrane region" description="Helical" evidence="5">
    <location>
        <begin position="12"/>
        <end position="31"/>
    </location>
</feature>
<dbReference type="InterPro" id="IPR002657">
    <property type="entry name" value="BilAc:Na_symport/Acr3"/>
</dbReference>